<comment type="caution">
    <text evidence="2">The sequence shown here is derived from an EMBL/GenBank/DDBJ whole genome shotgun (WGS) entry which is preliminary data.</text>
</comment>
<name>A0A495J8H1_9SPHI</name>
<sequence length="326" mass="34749">MKKNIILFCASVMLISILASCSKNSAIPNFNTVTVTFANNGPKYVTSDITVNPKDSIQFSYTVTSPIRMQYVYLVKNGSVILSDTLKSGNKLSFTATKKLVADTANGPFTYAVIARDTTGYYLGTSKVITVTTAADFIYYTNRTLFVPDTVAKVNPCYFNSTLGTVLSYSKTGAAGSAGIDFGYYYNPDSAQTAGVKKTPFGHFLYALTVSPVPNPIAFYDISTWTKNATIFKLSGTPTFASILSGGGIKSGCATNLKTGTSAIIPVVTTTVSSGKQTDSFTPLASGNVIWFKTAAGKLGVIQIDYINQNSAAHGTFMTIDVKIVK</sequence>
<gene>
    <name evidence="2" type="ORF">BDD43_4573</name>
</gene>
<keyword evidence="3" id="KW-1185">Reference proteome</keyword>
<dbReference type="AlphaFoldDB" id="A0A495J8H1"/>
<proteinExistence type="predicted"/>
<dbReference type="RefSeq" id="WP_147425714.1">
    <property type="nucleotide sequence ID" value="NZ_RBKU01000001.1"/>
</dbReference>
<evidence type="ECO:0000256" key="1">
    <source>
        <dbReference type="SAM" id="SignalP"/>
    </source>
</evidence>
<dbReference type="EMBL" id="RBKU01000001">
    <property type="protein sequence ID" value="RKR84339.1"/>
    <property type="molecule type" value="Genomic_DNA"/>
</dbReference>
<feature type="chain" id="PRO_5019814313" evidence="1">
    <location>
        <begin position="26"/>
        <end position="326"/>
    </location>
</feature>
<dbReference type="Proteomes" id="UP000268007">
    <property type="component" value="Unassembled WGS sequence"/>
</dbReference>
<evidence type="ECO:0000313" key="3">
    <source>
        <dbReference type="Proteomes" id="UP000268007"/>
    </source>
</evidence>
<organism evidence="2 3">
    <name type="scientific">Mucilaginibacter gracilis</name>
    <dbReference type="NCBI Taxonomy" id="423350"/>
    <lineage>
        <taxon>Bacteria</taxon>
        <taxon>Pseudomonadati</taxon>
        <taxon>Bacteroidota</taxon>
        <taxon>Sphingobacteriia</taxon>
        <taxon>Sphingobacteriales</taxon>
        <taxon>Sphingobacteriaceae</taxon>
        <taxon>Mucilaginibacter</taxon>
    </lineage>
</organism>
<protein>
    <submittedName>
        <fullName evidence="2">Uncharacterized protein</fullName>
    </submittedName>
</protein>
<reference evidence="2 3" key="1">
    <citation type="submission" date="2018-10" db="EMBL/GenBank/DDBJ databases">
        <title>Genomic Encyclopedia of Archaeal and Bacterial Type Strains, Phase II (KMG-II): from individual species to whole genera.</title>
        <authorList>
            <person name="Goeker M."/>
        </authorList>
    </citation>
    <scope>NUCLEOTIDE SEQUENCE [LARGE SCALE GENOMIC DNA]</scope>
    <source>
        <strain evidence="2 3">DSM 18602</strain>
    </source>
</reference>
<dbReference type="PROSITE" id="PS51257">
    <property type="entry name" value="PROKAR_LIPOPROTEIN"/>
    <property type="match status" value="1"/>
</dbReference>
<evidence type="ECO:0000313" key="2">
    <source>
        <dbReference type="EMBL" id="RKR84339.1"/>
    </source>
</evidence>
<dbReference type="OrthoDB" id="641332at2"/>
<feature type="signal peptide" evidence="1">
    <location>
        <begin position="1"/>
        <end position="25"/>
    </location>
</feature>
<accession>A0A495J8H1</accession>
<keyword evidence="1" id="KW-0732">Signal</keyword>